<evidence type="ECO:0000313" key="1">
    <source>
        <dbReference type="EMBL" id="KAI5072581.1"/>
    </source>
</evidence>
<sequence length="117" mass="12950">MAIGRDEVVKGAAVTAVAFWLLQKLARDIGREAERLGHRTRADVESGKAVEAIRAETDLLLDKVCHTFQSSLHQFATSSRLHCKLHGASLVCEIEPKDVPIHNIGLPYSDKDFSRKT</sequence>
<proteinExistence type="predicted"/>
<keyword evidence="2" id="KW-1185">Reference proteome</keyword>
<gene>
    <name evidence="1" type="ORF">GOP47_0012687</name>
</gene>
<organism evidence="1 2">
    <name type="scientific">Adiantum capillus-veneris</name>
    <name type="common">Maidenhair fern</name>
    <dbReference type="NCBI Taxonomy" id="13818"/>
    <lineage>
        <taxon>Eukaryota</taxon>
        <taxon>Viridiplantae</taxon>
        <taxon>Streptophyta</taxon>
        <taxon>Embryophyta</taxon>
        <taxon>Tracheophyta</taxon>
        <taxon>Polypodiopsida</taxon>
        <taxon>Polypodiidae</taxon>
        <taxon>Polypodiales</taxon>
        <taxon>Pteridineae</taxon>
        <taxon>Pteridaceae</taxon>
        <taxon>Vittarioideae</taxon>
        <taxon>Adiantum</taxon>
    </lineage>
</organism>
<comment type="caution">
    <text evidence="1">The sequence shown here is derived from an EMBL/GenBank/DDBJ whole genome shotgun (WGS) entry which is preliminary data.</text>
</comment>
<name>A0A9D4ZH22_ADICA</name>
<reference evidence="1" key="1">
    <citation type="submission" date="2021-01" db="EMBL/GenBank/DDBJ databases">
        <title>Adiantum capillus-veneris genome.</title>
        <authorList>
            <person name="Fang Y."/>
            <person name="Liao Q."/>
        </authorList>
    </citation>
    <scope>NUCLEOTIDE SEQUENCE</scope>
    <source>
        <strain evidence="1">H3</strain>
        <tissue evidence="1">Leaf</tissue>
    </source>
</reference>
<dbReference type="OrthoDB" id="10647183at2759"/>
<protein>
    <submittedName>
        <fullName evidence="1">Uncharacterized protein</fullName>
    </submittedName>
</protein>
<dbReference type="AlphaFoldDB" id="A0A9D4ZH22"/>
<dbReference type="Proteomes" id="UP000886520">
    <property type="component" value="Chromosome 12"/>
</dbReference>
<dbReference type="EMBL" id="JABFUD020000012">
    <property type="protein sequence ID" value="KAI5072581.1"/>
    <property type="molecule type" value="Genomic_DNA"/>
</dbReference>
<evidence type="ECO:0000313" key="2">
    <source>
        <dbReference type="Proteomes" id="UP000886520"/>
    </source>
</evidence>
<accession>A0A9D4ZH22</accession>